<evidence type="ECO:0000256" key="1">
    <source>
        <dbReference type="SAM" id="MobiDB-lite"/>
    </source>
</evidence>
<organism evidence="2 3">
    <name type="scientific">Oryza sativa subsp. japonica</name>
    <name type="common">Rice</name>
    <dbReference type="NCBI Taxonomy" id="39947"/>
    <lineage>
        <taxon>Eukaryota</taxon>
        <taxon>Viridiplantae</taxon>
        <taxon>Streptophyta</taxon>
        <taxon>Embryophyta</taxon>
        <taxon>Tracheophyta</taxon>
        <taxon>Spermatophyta</taxon>
        <taxon>Magnoliopsida</taxon>
        <taxon>Liliopsida</taxon>
        <taxon>Poales</taxon>
        <taxon>Poaceae</taxon>
        <taxon>BOP clade</taxon>
        <taxon>Oryzoideae</taxon>
        <taxon>Oryzeae</taxon>
        <taxon>Oryzinae</taxon>
        <taxon>Oryza</taxon>
        <taxon>Oryza sativa</taxon>
    </lineage>
</organism>
<reference evidence="2 3" key="3">
    <citation type="journal article" date="2013" name="Rice">
        <title>Improvement of the Oryza sativa Nipponbare reference genome using next generation sequence and optical map data.</title>
        <authorList>
            <person name="Kawahara Y."/>
            <person name="de la Bastide M."/>
            <person name="Hamilton J.P."/>
            <person name="Kanamori H."/>
            <person name="McCombie W.R."/>
            <person name="Ouyang S."/>
            <person name="Schwartz D.C."/>
            <person name="Tanaka T."/>
            <person name="Wu J."/>
            <person name="Zhou S."/>
            <person name="Childs K.L."/>
            <person name="Davidson R.M."/>
            <person name="Lin H."/>
            <person name="Quesada-Ocampo L."/>
            <person name="Vaillancourt B."/>
            <person name="Sakai H."/>
            <person name="Lee S.S."/>
            <person name="Kim J."/>
            <person name="Numa H."/>
            <person name="Itoh T."/>
            <person name="Buell C.R."/>
            <person name="Matsumoto T."/>
        </authorList>
    </citation>
    <scope>NUCLEOTIDE SEQUENCE [LARGE SCALE GENOMIC DNA]</scope>
    <source>
        <strain evidence="3">cv. Nipponbare</strain>
    </source>
</reference>
<sequence length="182" mass="19837">MASGRRRRLPPLLTTGELQILPRARTDGELLPARAPPPHRRCSRSPANSSSSPARGRHASSSPRMDGRRAPPRARTACELLPARGQPASSSPVRRRHRQLPRPSTAPTASSCCARFRKITWCSYAASAGLPLWRSSSRALMADATLSSPAAAAAIWLSKIDLVQANHEQYGRHHRDRSDLAS</sequence>
<gene>
    <name evidence="2" type="ordered locus">Os04g0341933</name>
    <name evidence="2" type="ORF">OSNPB_040341933</name>
</gene>
<reference evidence="2 3" key="2">
    <citation type="journal article" date="2013" name="Plant Cell Physiol.">
        <title>Rice Annotation Project Database (RAP-DB): an integrative and interactive database for rice genomics.</title>
        <authorList>
            <person name="Sakai H."/>
            <person name="Lee S.S."/>
            <person name="Tanaka T."/>
            <person name="Numa H."/>
            <person name="Kim J."/>
            <person name="Kawahara Y."/>
            <person name="Wakimoto H."/>
            <person name="Yang C.C."/>
            <person name="Iwamoto M."/>
            <person name="Abe T."/>
            <person name="Yamada Y."/>
            <person name="Muto A."/>
            <person name="Inokuchi H."/>
            <person name="Ikemura T."/>
            <person name="Matsumoto T."/>
            <person name="Sasaki T."/>
            <person name="Itoh T."/>
        </authorList>
    </citation>
    <scope>NUCLEOTIDE SEQUENCE [LARGE SCALE GENOMIC DNA]</scope>
    <source>
        <strain evidence="3">cv. Nipponbare</strain>
    </source>
</reference>
<dbReference type="EMBL" id="AP014960">
    <property type="protein sequence ID" value="BAS88669.1"/>
    <property type="molecule type" value="Genomic_DNA"/>
</dbReference>
<feature type="region of interest" description="Disordered" evidence="1">
    <location>
        <begin position="1"/>
        <end position="109"/>
    </location>
</feature>
<reference evidence="3" key="1">
    <citation type="journal article" date="2005" name="Nature">
        <title>The map-based sequence of the rice genome.</title>
        <authorList>
            <consortium name="International rice genome sequencing project (IRGSP)"/>
            <person name="Matsumoto T."/>
            <person name="Wu J."/>
            <person name="Kanamori H."/>
            <person name="Katayose Y."/>
            <person name="Fujisawa M."/>
            <person name="Namiki N."/>
            <person name="Mizuno H."/>
            <person name="Yamamoto K."/>
            <person name="Antonio B.A."/>
            <person name="Baba T."/>
            <person name="Sakata K."/>
            <person name="Nagamura Y."/>
            <person name="Aoki H."/>
            <person name="Arikawa K."/>
            <person name="Arita K."/>
            <person name="Bito T."/>
            <person name="Chiden Y."/>
            <person name="Fujitsuka N."/>
            <person name="Fukunaka R."/>
            <person name="Hamada M."/>
            <person name="Harada C."/>
            <person name="Hayashi A."/>
            <person name="Hijishita S."/>
            <person name="Honda M."/>
            <person name="Hosokawa S."/>
            <person name="Ichikawa Y."/>
            <person name="Idonuma A."/>
            <person name="Iijima M."/>
            <person name="Ikeda M."/>
            <person name="Ikeno M."/>
            <person name="Ito K."/>
            <person name="Ito S."/>
            <person name="Ito T."/>
            <person name="Ito Y."/>
            <person name="Ito Y."/>
            <person name="Iwabuchi A."/>
            <person name="Kamiya K."/>
            <person name="Karasawa W."/>
            <person name="Kurita K."/>
            <person name="Katagiri S."/>
            <person name="Kikuta A."/>
            <person name="Kobayashi H."/>
            <person name="Kobayashi N."/>
            <person name="Machita K."/>
            <person name="Maehara T."/>
            <person name="Masukawa M."/>
            <person name="Mizubayashi T."/>
            <person name="Mukai Y."/>
            <person name="Nagasaki H."/>
            <person name="Nagata Y."/>
            <person name="Naito S."/>
            <person name="Nakashima M."/>
            <person name="Nakama Y."/>
            <person name="Nakamichi Y."/>
            <person name="Nakamura M."/>
            <person name="Meguro A."/>
            <person name="Negishi M."/>
            <person name="Ohta I."/>
            <person name="Ohta T."/>
            <person name="Okamoto M."/>
            <person name="Ono N."/>
            <person name="Saji S."/>
            <person name="Sakaguchi M."/>
            <person name="Sakai K."/>
            <person name="Shibata M."/>
            <person name="Shimokawa T."/>
            <person name="Song J."/>
            <person name="Takazaki Y."/>
            <person name="Terasawa K."/>
            <person name="Tsugane M."/>
            <person name="Tsuji K."/>
            <person name="Ueda S."/>
            <person name="Waki K."/>
            <person name="Yamagata H."/>
            <person name="Yamamoto M."/>
            <person name="Yamamoto S."/>
            <person name="Yamane H."/>
            <person name="Yoshiki S."/>
            <person name="Yoshihara R."/>
            <person name="Yukawa K."/>
            <person name="Zhong H."/>
            <person name="Yano M."/>
            <person name="Yuan Q."/>
            <person name="Ouyang S."/>
            <person name="Liu J."/>
            <person name="Jones K.M."/>
            <person name="Gansberger K."/>
            <person name="Moffat K."/>
            <person name="Hill J."/>
            <person name="Bera J."/>
            <person name="Fadrosh D."/>
            <person name="Jin S."/>
            <person name="Johri S."/>
            <person name="Kim M."/>
            <person name="Overton L."/>
            <person name="Reardon M."/>
            <person name="Tsitrin T."/>
            <person name="Vuong H."/>
            <person name="Weaver B."/>
            <person name="Ciecko A."/>
            <person name="Tallon L."/>
            <person name="Jackson J."/>
            <person name="Pai G."/>
            <person name="Aken S.V."/>
            <person name="Utterback T."/>
            <person name="Reidmuller S."/>
            <person name="Feldblyum T."/>
            <person name="Hsiao J."/>
            <person name="Zismann V."/>
            <person name="Iobst S."/>
            <person name="de Vazeille A.R."/>
            <person name="Buell C.R."/>
            <person name="Ying K."/>
            <person name="Li Y."/>
            <person name="Lu T."/>
            <person name="Huang Y."/>
            <person name="Zhao Q."/>
            <person name="Feng Q."/>
            <person name="Zhang L."/>
            <person name="Zhu J."/>
            <person name="Weng Q."/>
            <person name="Mu J."/>
            <person name="Lu Y."/>
            <person name="Fan D."/>
            <person name="Liu Y."/>
            <person name="Guan J."/>
            <person name="Zhang Y."/>
            <person name="Yu S."/>
            <person name="Liu X."/>
            <person name="Zhang Y."/>
            <person name="Hong G."/>
            <person name="Han B."/>
            <person name="Choisne N."/>
            <person name="Demange N."/>
            <person name="Orjeda G."/>
            <person name="Samain S."/>
            <person name="Cattolico L."/>
            <person name="Pelletier E."/>
            <person name="Couloux A."/>
            <person name="Segurens B."/>
            <person name="Wincker P."/>
            <person name="D'Hont A."/>
            <person name="Scarpelli C."/>
            <person name="Weissenbach J."/>
            <person name="Salanoubat M."/>
            <person name="Quetier F."/>
            <person name="Yu Y."/>
            <person name="Kim H.R."/>
            <person name="Rambo T."/>
            <person name="Currie J."/>
            <person name="Collura K."/>
            <person name="Luo M."/>
            <person name="Yang T."/>
            <person name="Ammiraju J.S.S."/>
            <person name="Engler F."/>
            <person name="Soderlund C."/>
            <person name="Wing R.A."/>
            <person name="Palmer L.E."/>
            <person name="de la Bastide M."/>
            <person name="Spiegel L."/>
            <person name="Nascimento L."/>
            <person name="Zutavern T."/>
            <person name="O'Shaughnessy A."/>
            <person name="Dike S."/>
            <person name="Dedhia N."/>
            <person name="Preston R."/>
            <person name="Balija V."/>
            <person name="McCombie W.R."/>
            <person name="Chow T."/>
            <person name="Chen H."/>
            <person name="Chung M."/>
            <person name="Chen C."/>
            <person name="Shaw J."/>
            <person name="Wu H."/>
            <person name="Hsiao K."/>
            <person name="Chao Y."/>
            <person name="Chu M."/>
            <person name="Cheng C."/>
            <person name="Hour A."/>
            <person name="Lee P."/>
            <person name="Lin S."/>
            <person name="Lin Y."/>
            <person name="Liou J."/>
            <person name="Liu S."/>
            <person name="Hsing Y."/>
            <person name="Raghuvanshi S."/>
            <person name="Mohanty A."/>
            <person name="Bharti A.K."/>
            <person name="Gaur A."/>
            <person name="Gupta V."/>
            <person name="Kumar D."/>
            <person name="Ravi V."/>
            <person name="Vij S."/>
            <person name="Kapur A."/>
            <person name="Khurana P."/>
            <person name="Khurana P."/>
            <person name="Khurana J.P."/>
            <person name="Tyagi A.K."/>
            <person name="Gaikwad K."/>
            <person name="Singh A."/>
            <person name="Dalal V."/>
            <person name="Srivastava S."/>
            <person name="Dixit A."/>
            <person name="Pal A.K."/>
            <person name="Ghazi I.A."/>
            <person name="Yadav M."/>
            <person name="Pandit A."/>
            <person name="Bhargava A."/>
            <person name="Sureshbabu K."/>
            <person name="Batra K."/>
            <person name="Sharma T.R."/>
            <person name="Mohapatra T."/>
            <person name="Singh N.K."/>
            <person name="Messing J."/>
            <person name="Nelson A.B."/>
            <person name="Fuks G."/>
            <person name="Kavchok S."/>
            <person name="Keizer G."/>
            <person name="Linton E."/>
            <person name="Llaca V."/>
            <person name="Song R."/>
            <person name="Tanyolac B."/>
            <person name="Young S."/>
            <person name="Ho-Il K."/>
            <person name="Hahn J.H."/>
            <person name="Sangsakoo G."/>
            <person name="Vanavichit A."/>
            <person name="de Mattos Luiz.A.T."/>
            <person name="Zimmer P.D."/>
            <person name="Malone G."/>
            <person name="Dellagostin O."/>
            <person name="de Oliveira A.C."/>
            <person name="Bevan M."/>
            <person name="Bancroft I."/>
            <person name="Minx P."/>
            <person name="Cordum H."/>
            <person name="Wilson R."/>
            <person name="Cheng Z."/>
            <person name="Jin W."/>
            <person name="Jiang J."/>
            <person name="Leong S.A."/>
            <person name="Iwama H."/>
            <person name="Gojobori T."/>
            <person name="Itoh T."/>
            <person name="Niimura Y."/>
            <person name="Fujii Y."/>
            <person name="Habara T."/>
            <person name="Sakai H."/>
            <person name="Sato Y."/>
            <person name="Wilson G."/>
            <person name="Kumar K."/>
            <person name="McCouch S."/>
            <person name="Juretic N."/>
            <person name="Hoen D."/>
            <person name="Wright S."/>
            <person name="Bruskiewich R."/>
            <person name="Bureau T."/>
            <person name="Miyao A."/>
            <person name="Hirochika H."/>
            <person name="Nishikawa T."/>
            <person name="Kadowaki K."/>
            <person name="Sugiura M."/>
            <person name="Burr B."/>
            <person name="Sasaki T."/>
        </authorList>
    </citation>
    <scope>NUCLEOTIDE SEQUENCE [LARGE SCALE GENOMIC DNA]</scope>
    <source>
        <strain evidence="3">cv. Nipponbare</strain>
    </source>
</reference>
<feature type="compositionally biased region" description="Low complexity" evidence="1">
    <location>
        <begin position="44"/>
        <end position="54"/>
    </location>
</feature>
<dbReference type="AlphaFoldDB" id="A0A0P0W8Q1"/>
<protein>
    <submittedName>
        <fullName evidence="2">Os04g0341933 protein</fullName>
    </submittedName>
</protein>
<evidence type="ECO:0000313" key="2">
    <source>
        <dbReference type="EMBL" id="BAS88669.1"/>
    </source>
</evidence>
<dbReference type="InParanoid" id="A0A0P0W8Q1"/>
<keyword evidence="3" id="KW-1185">Reference proteome</keyword>
<name>A0A0P0W8Q1_ORYSJ</name>
<dbReference type="Proteomes" id="UP000059680">
    <property type="component" value="Chromosome 4"/>
</dbReference>
<proteinExistence type="predicted"/>
<evidence type="ECO:0000313" key="3">
    <source>
        <dbReference type="Proteomes" id="UP000059680"/>
    </source>
</evidence>
<accession>A0A0P0W8Q1</accession>
<dbReference type="PaxDb" id="39947-A0A0P0W8Q1"/>